<dbReference type="InterPro" id="IPR007679">
    <property type="entry name" value="DUF569"/>
</dbReference>
<feature type="domain" description="DUF569" evidence="1">
    <location>
        <begin position="11"/>
        <end position="159"/>
    </location>
</feature>
<feature type="domain" description="DUF569" evidence="2">
    <location>
        <begin position="198"/>
        <end position="279"/>
    </location>
</feature>
<dbReference type="InterPro" id="IPR008999">
    <property type="entry name" value="Actin-crosslinking"/>
</dbReference>
<evidence type="ECO:0000259" key="2">
    <source>
        <dbReference type="Pfam" id="PF22932"/>
    </source>
</evidence>
<dbReference type="SUPFAM" id="SSF50405">
    <property type="entry name" value="Actin-crosslinking proteins"/>
    <property type="match status" value="1"/>
</dbReference>
<evidence type="ECO:0000313" key="4">
    <source>
        <dbReference type="Proteomes" id="UP001497457"/>
    </source>
</evidence>
<gene>
    <name evidence="3" type="ORF">URODEC1_LOCUS84204</name>
</gene>
<dbReference type="PANTHER" id="PTHR31205">
    <property type="entry name" value="ACTIN CROSS-LINKING PROTEIN (DUF569)"/>
    <property type="match status" value="1"/>
</dbReference>
<name>A0ABC9DD55_9POAL</name>
<dbReference type="Pfam" id="PF04601">
    <property type="entry name" value="DUF569"/>
    <property type="match status" value="1"/>
</dbReference>
<keyword evidence="4" id="KW-1185">Reference proteome</keyword>
<accession>A0ABC9DD55</accession>
<dbReference type="EMBL" id="OZ075143">
    <property type="protein sequence ID" value="CAL5036935.1"/>
    <property type="molecule type" value="Genomic_DNA"/>
</dbReference>
<organism evidence="3 4">
    <name type="scientific">Urochloa decumbens</name>
    <dbReference type="NCBI Taxonomy" id="240449"/>
    <lineage>
        <taxon>Eukaryota</taxon>
        <taxon>Viridiplantae</taxon>
        <taxon>Streptophyta</taxon>
        <taxon>Embryophyta</taxon>
        <taxon>Tracheophyta</taxon>
        <taxon>Spermatophyta</taxon>
        <taxon>Magnoliopsida</taxon>
        <taxon>Liliopsida</taxon>
        <taxon>Poales</taxon>
        <taxon>Poaceae</taxon>
        <taxon>PACMAD clade</taxon>
        <taxon>Panicoideae</taxon>
        <taxon>Panicodae</taxon>
        <taxon>Paniceae</taxon>
        <taxon>Melinidinae</taxon>
        <taxon>Urochloa</taxon>
    </lineage>
</organism>
<evidence type="ECO:0000259" key="1">
    <source>
        <dbReference type="Pfam" id="PF04601"/>
    </source>
</evidence>
<reference evidence="3" key="1">
    <citation type="submission" date="2024-10" db="EMBL/GenBank/DDBJ databases">
        <authorList>
            <person name="Ryan C."/>
        </authorList>
    </citation>
    <scope>NUCLEOTIDE SEQUENCE [LARGE SCALE GENOMIC DNA]</scope>
</reference>
<evidence type="ECO:0008006" key="5">
    <source>
        <dbReference type="Google" id="ProtNLM"/>
    </source>
</evidence>
<dbReference type="CDD" id="cd23340">
    <property type="entry name" value="beta-trefoil_FSCN_ACP-like"/>
    <property type="match status" value="1"/>
</dbReference>
<dbReference type="InterPro" id="IPR054726">
    <property type="entry name" value="Ubiq_DUF569-assoc"/>
</dbReference>
<dbReference type="AlphaFoldDB" id="A0ABC9DD55"/>
<proteinExistence type="predicted"/>
<dbReference type="Proteomes" id="UP001497457">
    <property type="component" value="Chromosome 33rd"/>
</dbReference>
<sequence>MAAAAPAPDAMQQFPEGAHVRLRSRVHGGYLHADEDGVGVSLRWRRRGRGSVGAAWRVERILHDGATCVLLHSAAYGRYLAASPEPGHRGHRVVQGEHGEHGEHGVDPILWKPVGSGHAGYVLLRHVSYRLLRANGRYRLWHAGVSVDDFDNQSTMMHWKVEAIPPRSAPPALPPPAPINRGGLRGLFLLHEGPVVLQRTIRYVRADNQGNFNLNPNGWATFQFHGRSVFHLRSEVANHVGLALFFFRVIVCVRAGRYGQPTPLLIDLPRNEETLDVVAIVSGTAAAAALRYPDVDAR</sequence>
<protein>
    <recommendedName>
        <fullName evidence="5">DUF569 domain-containing protein</fullName>
    </recommendedName>
</protein>
<dbReference type="PANTHER" id="PTHR31205:SF86">
    <property type="entry name" value="DUF569 DOMAIN-CONTAINING PROTEIN"/>
    <property type="match status" value="1"/>
</dbReference>
<evidence type="ECO:0000313" key="3">
    <source>
        <dbReference type="EMBL" id="CAL5036935.1"/>
    </source>
</evidence>
<dbReference type="Pfam" id="PF22932">
    <property type="entry name" value="Ubiq_DUF_assoc"/>
    <property type="match status" value="1"/>
</dbReference>